<keyword evidence="3" id="KW-0269">Exonuclease</keyword>
<dbReference type="GO" id="GO:0004519">
    <property type="term" value="F:endonuclease activity"/>
    <property type="evidence" value="ECO:0007669"/>
    <property type="project" value="UniProtKB-KW"/>
</dbReference>
<dbReference type="Gene3D" id="3.60.10.10">
    <property type="entry name" value="Endonuclease/exonuclease/phosphatase"/>
    <property type="match status" value="1"/>
</dbReference>
<dbReference type="GO" id="GO:0004527">
    <property type="term" value="F:exonuclease activity"/>
    <property type="evidence" value="ECO:0007669"/>
    <property type="project" value="UniProtKB-KW"/>
</dbReference>
<dbReference type="PATRIC" id="fig|1423808.3.peg.866"/>
<keyword evidence="3" id="KW-0540">Nuclease</keyword>
<dbReference type="AlphaFoldDB" id="A0A0R1KWH7"/>
<evidence type="ECO:0000259" key="2">
    <source>
        <dbReference type="Pfam" id="PF03372"/>
    </source>
</evidence>
<name>A0A0R1KWH7_9LACO</name>
<comment type="caution">
    <text evidence="3">The sequence shown here is derived from an EMBL/GenBank/DDBJ whole genome shotgun (WGS) entry which is preliminary data.</text>
</comment>
<protein>
    <submittedName>
        <fullName evidence="3">Endonuclease exonuclease phosphatase</fullName>
    </submittedName>
</protein>
<keyword evidence="4" id="KW-1185">Reference proteome</keyword>
<accession>A0A0R1KWH7</accession>
<evidence type="ECO:0000313" key="4">
    <source>
        <dbReference type="Proteomes" id="UP000051581"/>
    </source>
</evidence>
<dbReference type="Proteomes" id="UP000051581">
    <property type="component" value="Unassembled WGS sequence"/>
</dbReference>
<keyword evidence="1" id="KW-1133">Transmembrane helix</keyword>
<sequence length="355" mass="40352">MKRLLKALLLLFSGLIVIVGAYVAYVYLTYHRIPDNVKLKPESRNAQLLQTGRPYKAMTFNIGYAAYPDNYSFFMDGGKYSRAFSKQSVMDDLSGIHRAVAEEDPTLMFFQEVDTNGDRSCHVNEVKWLRHQMTDYSSVYAQNYDSPYLFYPLTRPIGKAKSGLLTLAKAKITDSTRYQLPIDTDFNKFMDLDRAISVTHIPVNNGKQLAVINLHMSAFTKNAKVRKAQIDKLFSKMKIEREAGNYVMVAGDYNHDMLGNSPEVFKTTSKRMNWTHPFPADQLPKGFRIAKQGLAEAKVPSVRANGTPYYPGKTYTSLIDGFLLSDNIKINRVHVKSLGFKNSDHNPEILEFELK</sequence>
<dbReference type="OrthoDB" id="7616949at2"/>
<proteinExistence type="predicted"/>
<dbReference type="SUPFAM" id="SSF56219">
    <property type="entry name" value="DNase I-like"/>
    <property type="match status" value="1"/>
</dbReference>
<dbReference type="RefSeq" id="WP_057825942.1">
    <property type="nucleotide sequence ID" value="NZ_AZEA01000017.1"/>
</dbReference>
<gene>
    <name evidence="3" type="ORF">FD17_GL000862</name>
</gene>
<dbReference type="GO" id="GO:0016020">
    <property type="term" value="C:membrane"/>
    <property type="evidence" value="ECO:0007669"/>
    <property type="project" value="GOC"/>
</dbReference>
<evidence type="ECO:0000313" key="3">
    <source>
        <dbReference type="EMBL" id="KRK87648.1"/>
    </source>
</evidence>
<keyword evidence="1" id="KW-0812">Transmembrane</keyword>
<feature type="domain" description="Endonuclease/exonuclease/phosphatase" evidence="2">
    <location>
        <begin position="58"/>
        <end position="335"/>
    </location>
</feature>
<dbReference type="InterPro" id="IPR051916">
    <property type="entry name" value="GPI-anchor_lipid_remodeler"/>
</dbReference>
<dbReference type="PANTHER" id="PTHR14859">
    <property type="entry name" value="CALCOFLUOR WHITE HYPERSENSITIVE PROTEIN PRECURSOR"/>
    <property type="match status" value="1"/>
</dbReference>
<keyword evidence="1" id="KW-0472">Membrane</keyword>
<dbReference type="GO" id="GO:0006506">
    <property type="term" value="P:GPI anchor biosynthetic process"/>
    <property type="evidence" value="ECO:0007669"/>
    <property type="project" value="TreeGrafter"/>
</dbReference>
<reference evidence="3 4" key="1">
    <citation type="journal article" date="2015" name="Genome Announc.">
        <title>Expanding the biotechnology potential of lactobacilli through comparative genomics of 213 strains and associated genera.</title>
        <authorList>
            <person name="Sun Z."/>
            <person name="Harris H.M."/>
            <person name="McCann A."/>
            <person name="Guo C."/>
            <person name="Argimon S."/>
            <person name="Zhang W."/>
            <person name="Yang X."/>
            <person name="Jeffery I.B."/>
            <person name="Cooney J.C."/>
            <person name="Kagawa T.F."/>
            <person name="Liu W."/>
            <person name="Song Y."/>
            <person name="Salvetti E."/>
            <person name="Wrobel A."/>
            <person name="Rasinkangas P."/>
            <person name="Parkhill J."/>
            <person name="Rea M.C."/>
            <person name="O'Sullivan O."/>
            <person name="Ritari J."/>
            <person name="Douillard F.P."/>
            <person name="Paul Ross R."/>
            <person name="Yang R."/>
            <person name="Briner A.E."/>
            <person name="Felis G.E."/>
            <person name="de Vos W.M."/>
            <person name="Barrangou R."/>
            <person name="Klaenhammer T.R."/>
            <person name="Caufield P.W."/>
            <person name="Cui Y."/>
            <person name="Zhang H."/>
            <person name="O'Toole P.W."/>
        </authorList>
    </citation>
    <scope>NUCLEOTIDE SEQUENCE [LARGE SCALE GENOMIC DNA]</scope>
    <source>
        <strain evidence="3 4">DSM 19904</strain>
    </source>
</reference>
<dbReference type="InterPro" id="IPR005135">
    <property type="entry name" value="Endo/exonuclease/phosphatase"/>
</dbReference>
<keyword evidence="3" id="KW-0255">Endonuclease</keyword>
<keyword evidence="3" id="KW-0378">Hydrolase</keyword>
<dbReference type="PANTHER" id="PTHR14859:SF1">
    <property type="entry name" value="PGAP2-INTERACTING PROTEIN"/>
    <property type="match status" value="1"/>
</dbReference>
<organism evidence="3 4">
    <name type="scientific">Lentilactobacillus sunkii DSM 19904</name>
    <dbReference type="NCBI Taxonomy" id="1423808"/>
    <lineage>
        <taxon>Bacteria</taxon>
        <taxon>Bacillati</taxon>
        <taxon>Bacillota</taxon>
        <taxon>Bacilli</taxon>
        <taxon>Lactobacillales</taxon>
        <taxon>Lactobacillaceae</taxon>
        <taxon>Lentilactobacillus</taxon>
    </lineage>
</organism>
<dbReference type="EMBL" id="AZEA01000017">
    <property type="protein sequence ID" value="KRK87648.1"/>
    <property type="molecule type" value="Genomic_DNA"/>
</dbReference>
<feature type="transmembrane region" description="Helical" evidence="1">
    <location>
        <begin position="7"/>
        <end position="28"/>
    </location>
</feature>
<dbReference type="Pfam" id="PF03372">
    <property type="entry name" value="Exo_endo_phos"/>
    <property type="match status" value="1"/>
</dbReference>
<dbReference type="InterPro" id="IPR036691">
    <property type="entry name" value="Endo/exonu/phosph_ase_sf"/>
</dbReference>
<evidence type="ECO:0000256" key="1">
    <source>
        <dbReference type="SAM" id="Phobius"/>
    </source>
</evidence>